<protein>
    <submittedName>
        <fullName evidence="1">Uncharacterized protein</fullName>
    </submittedName>
</protein>
<sequence>MPHGIPELSLDSTAILVKVTPSSKILGHWHADNLGFDSLELEAYPSLLHPRPRPKQVVLVNKPPGWSQEFTQERKQHVSSLRDTGVASALASLQQPDGPPAADLLCRANVLQSLNHLMHQPGSEPFGQAYKMRMSSVQGMLVHPGWHAVTPCDHISKVYVALEAGHGDLPLDLSGVVHKHCTSLRHMTSLPQEEHSKLFARVNFQIVQAMAGVKSRGDAAHQAMLSYTGGICAAASIIFQQQGHQHFLERDLQTGEQLHRHSALEDAAGLQDRLWLDSHQVKMARHIWKQAAACLASLEAERLDILSKIQLADAPPATWQGPASITAARTQKLLEQVAELKENALMQQEVIRHCCRVTGWQVLSPESAARVIYHSWPSVPDLFATLKAIASIPEP</sequence>
<proteinExistence type="predicted"/>
<evidence type="ECO:0000313" key="1">
    <source>
        <dbReference type="EMBL" id="KAK9826012.1"/>
    </source>
</evidence>
<reference evidence="1 2" key="1">
    <citation type="journal article" date="2024" name="Nat. Commun.">
        <title>Phylogenomics reveals the evolutionary origins of lichenization in chlorophyte algae.</title>
        <authorList>
            <person name="Puginier C."/>
            <person name="Libourel C."/>
            <person name="Otte J."/>
            <person name="Skaloud P."/>
            <person name="Haon M."/>
            <person name="Grisel S."/>
            <person name="Petersen M."/>
            <person name="Berrin J.G."/>
            <person name="Delaux P.M."/>
            <person name="Dal Grande F."/>
            <person name="Keller J."/>
        </authorList>
    </citation>
    <scope>NUCLEOTIDE SEQUENCE [LARGE SCALE GENOMIC DNA]</scope>
    <source>
        <strain evidence="1 2">SAG 2145</strain>
    </source>
</reference>
<dbReference type="EMBL" id="JALJOS010000022">
    <property type="protein sequence ID" value="KAK9826012.1"/>
    <property type="molecule type" value="Genomic_DNA"/>
</dbReference>
<dbReference type="Proteomes" id="UP001438707">
    <property type="component" value="Unassembled WGS sequence"/>
</dbReference>
<gene>
    <name evidence="1" type="ORF">WJX74_005420</name>
</gene>
<comment type="caution">
    <text evidence="1">The sequence shown here is derived from an EMBL/GenBank/DDBJ whole genome shotgun (WGS) entry which is preliminary data.</text>
</comment>
<evidence type="ECO:0000313" key="2">
    <source>
        <dbReference type="Proteomes" id="UP001438707"/>
    </source>
</evidence>
<organism evidence="1 2">
    <name type="scientific">Apatococcus lobatus</name>
    <dbReference type="NCBI Taxonomy" id="904363"/>
    <lineage>
        <taxon>Eukaryota</taxon>
        <taxon>Viridiplantae</taxon>
        <taxon>Chlorophyta</taxon>
        <taxon>core chlorophytes</taxon>
        <taxon>Trebouxiophyceae</taxon>
        <taxon>Chlorellales</taxon>
        <taxon>Chlorellaceae</taxon>
        <taxon>Apatococcus</taxon>
    </lineage>
</organism>
<dbReference type="AlphaFoldDB" id="A0AAW1QX04"/>
<accession>A0AAW1QX04</accession>
<keyword evidence="2" id="KW-1185">Reference proteome</keyword>
<name>A0AAW1QX04_9CHLO</name>